<gene>
    <name evidence="1" type="ORF">HELGO_WM16906</name>
</gene>
<evidence type="ECO:0000313" key="1">
    <source>
        <dbReference type="EMBL" id="CAA6816216.1"/>
    </source>
</evidence>
<reference evidence="1" key="1">
    <citation type="submission" date="2020-01" db="EMBL/GenBank/DDBJ databases">
        <authorList>
            <person name="Meier V. D."/>
            <person name="Meier V D."/>
        </authorList>
    </citation>
    <scope>NUCLEOTIDE SEQUENCE</scope>
    <source>
        <strain evidence="1">HLG_WM_MAG_10</strain>
    </source>
</reference>
<proteinExistence type="predicted"/>
<dbReference type="AlphaFoldDB" id="A0A6S6TMM8"/>
<dbReference type="EMBL" id="CACVAQ010000235">
    <property type="protein sequence ID" value="CAA6816216.1"/>
    <property type="molecule type" value="Genomic_DNA"/>
</dbReference>
<dbReference type="Pfam" id="PF14124">
    <property type="entry name" value="DUF4291"/>
    <property type="match status" value="1"/>
</dbReference>
<accession>A0A6S6TMM8</accession>
<protein>
    <submittedName>
        <fullName evidence="1">DUF4291 domain-containing protein</fullName>
    </submittedName>
</protein>
<name>A0A6S6TMM8_9BACT</name>
<sequence>MHLKTIKYPNYEDNLPQKGQHILAQCSEETILVYQAFNPRIASYAVANQQFGGEHYRFSRMSWIKPNFLWMMYRCGWAEKEAQKRVLAIEISKENFEKILEGAVFSSYEQAIYQTQENWKAALANSSVRLQWDPDHDPYGAKLDRRAVQLGLRGATLKKFATDWIISIQDITNFVLEQGAKVKAKQLDQVLVMDETVYAVKSEKARKAIALSRFEAF</sequence>
<dbReference type="PANTHER" id="PTHR38567">
    <property type="entry name" value="DUF4291 DOMAIN-CONTAINING PROTEIN"/>
    <property type="match status" value="1"/>
</dbReference>
<organism evidence="1">
    <name type="scientific">uncultured Aureispira sp</name>
    <dbReference type="NCBI Taxonomy" id="1331704"/>
    <lineage>
        <taxon>Bacteria</taxon>
        <taxon>Pseudomonadati</taxon>
        <taxon>Bacteroidota</taxon>
        <taxon>Saprospiria</taxon>
        <taxon>Saprospirales</taxon>
        <taxon>Saprospiraceae</taxon>
        <taxon>Aureispira</taxon>
        <taxon>environmental samples</taxon>
    </lineage>
</organism>
<dbReference type="PANTHER" id="PTHR38567:SF1">
    <property type="entry name" value="DUF4291 DOMAIN-CONTAINING PROTEIN"/>
    <property type="match status" value="1"/>
</dbReference>
<dbReference type="InterPro" id="IPR025633">
    <property type="entry name" value="DUF4291"/>
</dbReference>